<evidence type="ECO:0000256" key="1">
    <source>
        <dbReference type="HAMAP-Rule" id="MF_02238"/>
    </source>
</evidence>
<keyword evidence="3" id="KW-0560">Oxidoreductase</keyword>
<dbReference type="PANTHER" id="PTHR12110">
    <property type="entry name" value="HYDROXYPYRUVATE ISOMERASE"/>
    <property type="match status" value="1"/>
</dbReference>
<dbReference type="Proteomes" id="UP000219111">
    <property type="component" value="Unassembled WGS sequence"/>
</dbReference>
<dbReference type="PROSITE" id="PS51819">
    <property type="entry name" value="VOC"/>
    <property type="match status" value="1"/>
</dbReference>
<feature type="domain" description="VOC" evidence="2">
    <location>
        <begin position="418"/>
        <end position="565"/>
    </location>
</feature>
<dbReference type="InterPro" id="IPR043700">
    <property type="entry name" value="DSD"/>
</dbReference>
<dbReference type="GO" id="GO:0051213">
    <property type="term" value="F:dioxygenase activity"/>
    <property type="evidence" value="ECO:0007669"/>
    <property type="project" value="UniProtKB-KW"/>
</dbReference>
<dbReference type="HAMAP" id="MF_02238">
    <property type="entry name" value="DSD"/>
    <property type="match status" value="1"/>
</dbReference>
<dbReference type="Gene3D" id="3.10.180.10">
    <property type="entry name" value="2,3-Dihydroxybiphenyl 1,2-Dioxygenase, domain 1"/>
    <property type="match status" value="2"/>
</dbReference>
<dbReference type="GO" id="GO:0046872">
    <property type="term" value="F:metal ion binding"/>
    <property type="evidence" value="ECO:0007669"/>
    <property type="project" value="UniProtKB-UniRule"/>
</dbReference>
<dbReference type="SUPFAM" id="SSF54593">
    <property type="entry name" value="Glyoxalase/Bleomycin resistance protein/Dihydroxybiphenyl dioxygenase"/>
    <property type="match status" value="1"/>
</dbReference>
<comment type="cofactor">
    <cofactor evidence="1">
        <name>a divalent metal cation</name>
        <dbReference type="ChEBI" id="CHEBI:60240"/>
    </cofactor>
</comment>
<dbReference type="GO" id="GO:0046279">
    <property type="term" value="P:3,4-dihydroxybenzoate biosynthetic process"/>
    <property type="evidence" value="ECO:0007669"/>
    <property type="project" value="UniProtKB-UniRule"/>
</dbReference>
<dbReference type="SUPFAM" id="SSF51658">
    <property type="entry name" value="Xylose isomerase-like"/>
    <property type="match status" value="1"/>
</dbReference>
<dbReference type="Pfam" id="PF01261">
    <property type="entry name" value="AP_endonuc_2"/>
    <property type="match status" value="1"/>
</dbReference>
<comment type="pathway">
    <text evidence="1">Aromatic compound metabolism; 3,4-dihydroxybenzoate biosynthesis.</text>
</comment>
<dbReference type="EC" id="4.2.1.118" evidence="1"/>
<dbReference type="UniPathway" id="UPA00088"/>
<dbReference type="RefSeq" id="WP_097069414.1">
    <property type="nucleotide sequence ID" value="NZ_OBMT01000003.1"/>
</dbReference>
<keyword evidence="4" id="KW-1185">Reference proteome</keyword>
<protein>
    <recommendedName>
        <fullName evidence="1">3-dehydroshikimate dehydratase</fullName>
        <shortName evidence="1">DSD</shortName>
        <ecNumber evidence="1">4.2.1.118</ecNumber>
    </recommendedName>
</protein>
<dbReference type="InterPro" id="IPR013022">
    <property type="entry name" value="Xyl_isomerase-like_TIM-brl"/>
</dbReference>
<dbReference type="InterPro" id="IPR036237">
    <property type="entry name" value="Xyl_isomerase-like_sf"/>
</dbReference>
<dbReference type="InterPro" id="IPR050312">
    <property type="entry name" value="IolE/XylAMocC-like"/>
</dbReference>
<comment type="similarity">
    <text evidence="1">Belongs to the bacterial two-domain DSD family.</text>
</comment>
<proteinExistence type="inferred from homology"/>
<dbReference type="OrthoDB" id="9780241at2"/>
<feature type="binding site" evidence="1">
    <location>
        <position position="421"/>
    </location>
    <ligand>
        <name>Mg(2+)</name>
        <dbReference type="ChEBI" id="CHEBI:18420"/>
    </ligand>
</feature>
<reference evidence="4" key="1">
    <citation type="submission" date="2017-08" db="EMBL/GenBank/DDBJ databases">
        <authorList>
            <person name="Varghese N."/>
            <person name="Submissions S."/>
        </authorList>
    </citation>
    <scope>NUCLEOTIDE SEQUENCE [LARGE SCALE GENOMIC DNA]</scope>
    <source>
        <strain evidence="4">JA276</strain>
    </source>
</reference>
<keyword evidence="3" id="KW-0223">Dioxygenase</keyword>
<name>A0A285S5Q6_9RHOB</name>
<keyword evidence="3" id="KW-0670">Pyruvate</keyword>
<feature type="binding site" evidence="1">
    <location>
        <position position="499"/>
    </location>
    <ligand>
        <name>Mg(2+)</name>
        <dbReference type="ChEBI" id="CHEBI:18420"/>
    </ligand>
</feature>
<comment type="caution">
    <text evidence="1">Lacks conserved residue(s) required for the propagation of feature annotation.</text>
</comment>
<dbReference type="GO" id="GO:0046565">
    <property type="term" value="F:3-dehydroshikimate dehydratase activity"/>
    <property type="evidence" value="ECO:0007669"/>
    <property type="project" value="UniProtKB-UniRule"/>
</dbReference>
<dbReference type="EMBL" id="OBMT01000003">
    <property type="protein sequence ID" value="SOC02670.1"/>
    <property type="molecule type" value="Genomic_DNA"/>
</dbReference>
<accession>A0A285S5Q6</accession>
<organism evidence="3 4">
    <name type="scientific">Rhodobacter maris</name>
    <dbReference type="NCBI Taxonomy" id="446682"/>
    <lineage>
        <taxon>Bacteria</taxon>
        <taxon>Pseudomonadati</taxon>
        <taxon>Pseudomonadota</taxon>
        <taxon>Alphaproteobacteria</taxon>
        <taxon>Rhodobacterales</taxon>
        <taxon>Rhodobacter group</taxon>
        <taxon>Rhodobacter</taxon>
    </lineage>
</organism>
<evidence type="ECO:0000313" key="4">
    <source>
        <dbReference type="Proteomes" id="UP000219111"/>
    </source>
</evidence>
<evidence type="ECO:0000313" key="3">
    <source>
        <dbReference type="EMBL" id="SOC02670.1"/>
    </source>
</evidence>
<evidence type="ECO:0000259" key="2">
    <source>
        <dbReference type="PROSITE" id="PS51819"/>
    </source>
</evidence>
<keyword evidence="1" id="KW-0456">Lyase</keyword>
<feature type="binding site" evidence="1">
    <location>
        <position position="573"/>
    </location>
    <ligand>
        <name>Mg(2+)</name>
        <dbReference type="ChEBI" id="CHEBI:18420"/>
    </ligand>
</feature>
<gene>
    <name evidence="3" type="ORF">SAMN05877831_103209</name>
</gene>
<keyword evidence="1" id="KW-0479">Metal-binding</keyword>
<dbReference type="AlphaFoldDB" id="A0A285S5Q6"/>
<dbReference type="InterPro" id="IPR029068">
    <property type="entry name" value="Glyas_Bleomycin-R_OHBP_Dase"/>
</dbReference>
<dbReference type="Gene3D" id="3.20.20.150">
    <property type="entry name" value="Divalent-metal-dependent TIM barrel enzymes"/>
    <property type="match status" value="1"/>
</dbReference>
<dbReference type="PANTHER" id="PTHR12110:SF21">
    <property type="entry name" value="XYLOSE ISOMERASE-LIKE TIM BARREL DOMAIN-CONTAINING PROTEIN"/>
    <property type="match status" value="1"/>
</dbReference>
<comment type="catalytic activity">
    <reaction evidence="1">
        <text>3-dehydroshikimate = 3,4-dihydroxybenzoate + H2O</text>
        <dbReference type="Rhea" id="RHEA:24848"/>
        <dbReference type="ChEBI" id="CHEBI:15377"/>
        <dbReference type="ChEBI" id="CHEBI:16630"/>
        <dbReference type="ChEBI" id="CHEBI:36241"/>
        <dbReference type="EC" id="4.2.1.118"/>
    </reaction>
</comment>
<comment type="function">
    <text evidence="1">Catalyzes the conversion of 3-dehydroshikimate to protocatechuate (3,4-dihydroxybenzoate), a common intermediate of quinate and shikimate degradation pathways.</text>
</comment>
<sequence>MRAISSISFSGQLEDKIEAAAACGFEAIEIFREDIIGFDGPPDEIGRFARDAGIAVLSLQSLRDYEGLSGAARTEALARAEKFLDLAARIGAEMLILCANTRPESHAEGALEDLRLLADMAAARGLKVGYEALASSRHIPTVAAAHAAVQAVGRKNFGLVIGTVHLFASASGSLEDALATLREIEPQKLFLVHLADTPTTRIDPALIAASFRLFPGQGTLPVAALYSQLLVQGYDGPMSIESFNDQIRSLPAARIAEDAMRAFHLLEETHTRTARPRADLRGPGLVEFTAQGGDVDDFTSLFNALGFVETHENGPVSLWSQGAITLALNTTTKGLAHSIYLVQGASVSGVGLVVEDMPLMLGRIGLFHGEAVELAEPYGFARLRGPGGSVLFLQPGRYAPGPEFHVTGAAPAQGLLTHIDHVAQALQPNLFLSGLLFYRAAFDLRAHELRDVLDPHGTVHSRTLVNDSAAFRLSLNASFGAGTTTQRFLGKSGFAPFHHIALASDDIFGLAAKLDPQDVLAIPPNYYEDLALRFDLAPDFIARLREGNLMYDRDEGGSYLQLYTRAINGFFFEVVERRGYTGMGAANAPVRMLAQLREIEAEEALHLL</sequence>
<dbReference type="Pfam" id="PF14696">
    <property type="entry name" value="Glyoxalase_5"/>
    <property type="match status" value="1"/>
</dbReference>
<dbReference type="InterPro" id="IPR037523">
    <property type="entry name" value="VOC_core"/>
</dbReference>